<dbReference type="PANTHER" id="PTHR42743:SF11">
    <property type="entry name" value="AMINODEOXYCHORISMATE LYASE"/>
    <property type="match status" value="1"/>
</dbReference>
<keyword evidence="2" id="KW-0100">Branched-chain amino acid biosynthesis</keyword>
<keyword evidence="4" id="KW-1185">Reference proteome</keyword>
<evidence type="ECO:0000313" key="3">
    <source>
        <dbReference type="EMBL" id="KRS11355.1"/>
    </source>
</evidence>
<organism evidence="3 4">
    <name type="scientific">Roseovarius atlanticus</name>
    <dbReference type="NCBI Taxonomy" id="1641875"/>
    <lineage>
        <taxon>Bacteria</taxon>
        <taxon>Pseudomonadati</taxon>
        <taxon>Pseudomonadota</taxon>
        <taxon>Alphaproteobacteria</taxon>
        <taxon>Rhodobacterales</taxon>
        <taxon>Roseobacteraceae</taxon>
        <taxon>Roseovarius</taxon>
    </lineage>
</organism>
<dbReference type="Pfam" id="PF19798">
    <property type="entry name" value="Sulfotransfer_5"/>
    <property type="match status" value="1"/>
</dbReference>
<dbReference type="Gene3D" id="3.40.50.300">
    <property type="entry name" value="P-loop containing nucleotide triphosphate hydrolases"/>
    <property type="match status" value="1"/>
</dbReference>
<keyword evidence="2" id="KW-0028">Amino-acid biosynthesis</keyword>
<sequence>MRIAMWSGPRNLSTAMMYSFAARGDCAVIDEPFYAAYLTMTGLQHPMRDEIIASQPSDPEDVVAGLIGPIPRGKQHFYHKHMAQHIIDGVPRDWIRDVVNVFLIRHPARVVASFSAKYEKPTLDDIGFRQQAELFEQVKALGGDPVVIDSADIRRDPEGQLRALCARIGLDWTPKMLGWPKGGHEDDGVWASHWYGAVHGSTGFASAEGEVPELTGWKADLSEAAMPYYEALRAHSVRASLRG</sequence>
<proteinExistence type="inferred from homology"/>
<dbReference type="GO" id="GO:0009082">
    <property type="term" value="P:branched-chain amino acid biosynthetic process"/>
    <property type="evidence" value="ECO:0007669"/>
    <property type="project" value="UniProtKB-KW"/>
</dbReference>
<dbReference type="GO" id="GO:0008483">
    <property type="term" value="F:transaminase activity"/>
    <property type="evidence" value="ECO:0007669"/>
    <property type="project" value="UniProtKB-KW"/>
</dbReference>
<evidence type="ECO:0000256" key="2">
    <source>
        <dbReference type="ARBA" id="ARBA00023304"/>
    </source>
</evidence>
<dbReference type="InterPro" id="IPR027417">
    <property type="entry name" value="P-loop_NTPase"/>
</dbReference>
<dbReference type="RefSeq" id="WP_057795627.1">
    <property type="nucleotide sequence ID" value="NZ_LAXJ01000020.1"/>
</dbReference>
<dbReference type="AlphaFoldDB" id="A0A0T5NQX3"/>
<comment type="caution">
    <text evidence="3">The sequence shown here is derived from an EMBL/GenBank/DDBJ whole genome shotgun (WGS) entry which is preliminary data.</text>
</comment>
<protein>
    <submittedName>
        <fullName evidence="3">Branched-chain amino acid aminotransferase</fullName>
    </submittedName>
</protein>
<evidence type="ECO:0000313" key="4">
    <source>
        <dbReference type="Proteomes" id="UP000051295"/>
    </source>
</evidence>
<dbReference type="OrthoDB" id="272985at2"/>
<evidence type="ECO:0000256" key="1">
    <source>
        <dbReference type="ARBA" id="ARBA00009320"/>
    </source>
</evidence>
<dbReference type="EMBL" id="LAXJ01000020">
    <property type="protein sequence ID" value="KRS11355.1"/>
    <property type="molecule type" value="Genomic_DNA"/>
</dbReference>
<gene>
    <name evidence="3" type="ORF">XM53_16745</name>
</gene>
<dbReference type="SUPFAM" id="SSF52540">
    <property type="entry name" value="P-loop containing nucleoside triphosphate hydrolases"/>
    <property type="match status" value="1"/>
</dbReference>
<keyword evidence="3" id="KW-0032">Aminotransferase</keyword>
<dbReference type="InterPro" id="IPR050571">
    <property type="entry name" value="Class-IV_PLP-Dep_Aminotrnsfr"/>
</dbReference>
<comment type="similarity">
    <text evidence="1">Belongs to the class-IV pyridoxal-phosphate-dependent aminotransferase family.</text>
</comment>
<dbReference type="STRING" id="1641875.XM53_16745"/>
<reference evidence="3 4" key="1">
    <citation type="submission" date="2015-04" db="EMBL/GenBank/DDBJ databases">
        <title>The draft genome sequence of Roseovarius sp.R12b.</title>
        <authorList>
            <person name="Li G."/>
            <person name="Lai Q."/>
            <person name="Shao Z."/>
            <person name="Yan P."/>
        </authorList>
    </citation>
    <scope>NUCLEOTIDE SEQUENCE [LARGE SCALE GENOMIC DNA]</scope>
    <source>
        <strain evidence="3 4">R12B</strain>
    </source>
</reference>
<dbReference type="PANTHER" id="PTHR42743">
    <property type="entry name" value="AMINO-ACID AMINOTRANSFERASE"/>
    <property type="match status" value="1"/>
</dbReference>
<name>A0A0T5NQX3_9RHOB</name>
<dbReference type="Proteomes" id="UP000051295">
    <property type="component" value="Unassembled WGS sequence"/>
</dbReference>
<accession>A0A0T5NQX3</accession>
<dbReference type="PATRIC" id="fig|1641875.4.peg.1850"/>
<keyword evidence="3" id="KW-0808">Transferase</keyword>